<evidence type="ECO:0000313" key="1">
    <source>
        <dbReference type="EMBL" id="GMM59709.1"/>
    </source>
</evidence>
<accession>A0ABQ6P381</accession>
<protein>
    <submittedName>
        <fullName evidence="1">Uncharacterized protein</fullName>
    </submittedName>
</protein>
<organism evidence="1 2">
    <name type="scientific">Novosphingobium pituita</name>
    <dbReference type="NCBI Taxonomy" id="3056842"/>
    <lineage>
        <taxon>Bacteria</taxon>
        <taxon>Pseudomonadati</taxon>
        <taxon>Pseudomonadota</taxon>
        <taxon>Alphaproteobacteria</taxon>
        <taxon>Sphingomonadales</taxon>
        <taxon>Sphingomonadaceae</taxon>
        <taxon>Novosphingobium</taxon>
    </lineage>
</organism>
<reference evidence="1 2" key="1">
    <citation type="submission" date="2023-06" db="EMBL/GenBank/DDBJ databases">
        <title>Draft genome sequence of Novosphingobium sp. strain IK01.</title>
        <authorList>
            <person name="Hatamoto M."/>
            <person name="Ikarashi T."/>
            <person name="Yamaguchi T."/>
        </authorList>
    </citation>
    <scope>NUCLEOTIDE SEQUENCE [LARGE SCALE GENOMIC DNA]</scope>
    <source>
        <strain evidence="1 2">IK01</strain>
    </source>
</reference>
<evidence type="ECO:0000313" key="2">
    <source>
        <dbReference type="Proteomes" id="UP001187221"/>
    </source>
</evidence>
<name>A0ABQ6P381_9SPHN</name>
<dbReference type="Proteomes" id="UP001187221">
    <property type="component" value="Unassembled WGS sequence"/>
</dbReference>
<keyword evidence="2" id="KW-1185">Reference proteome</keyword>
<gene>
    <name evidence="1" type="ORF">NUTIK01_04860</name>
</gene>
<comment type="caution">
    <text evidence="1">The sequence shown here is derived from an EMBL/GenBank/DDBJ whole genome shotgun (WGS) entry which is preliminary data.</text>
</comment>
<sequence>MITMDALPGLWRRSLLAWADGRRDTTTQVHWLQGPSLYADLRQPEARPSFAGVTGFDDLDTAQIAWMARQEAFAGRLAPAGQFFEWHRAIDFQPPAALPDAGRLWLEDGMMKEEGRDLPYLEHWHHDSGASTPCGALLLHEAQGDRPGLLVWAGNLFMMARGRKEALPTGACLGDLIRAAPDIATTRALLDCEISLGVRHDGQWTITASTLPWQEGRVLAPGLSGGQLTTRAMDARSMDERGARCQRIWTIREHEGDPLSPLLRA</sequence>
<dbReference type="RefSeq" id="WP_317973555.1">
    <property type="nucleotide sequence ID" value="NZ_BTFW01000001.1"/>
</dbReference>
<proteinExistence type="predicted"/>
<dbReference type="EMBL" id="BTFW01000001">
    <property type="protein sequence ID" value="GMM59709.1"/>
    <property type="molecule type" value="Genomic_DNA"/>
</dbReference>